<dbReference type="Proteomes" id="UP000011560">
    <property type="component" value="Unassembled WGS sequence"/>
</dbReference>
<proteinExistence type="predicted"/>
<evidence type="ECO:0000256" key="1">
    <source>
        <dbReference type="SAM" id="MobiDB-lite"/>
    </source>
</evidence>
<evidence type="ECO:0008006" key="4">
    <source>
        <dbReference type="Google" id="ProtNLM"/>
    </source>
</evidence>
<protein>
    <recommendedName>
        <fullName evidence="4">CHAT domain-containing protein</fullName>
    </recommendedName>
</protein>
<dbReference type="EMBL" id="AOIQ01000023">
    <property type="protein sequence ID" value="ELZ07211.1"/>
    <property type="molecule type" value="Genomic_DNA"/>
</dbReference>
<evidence type="ECO:0000313" key="2">
    <source>
        <dbReference type="EMBL" id="ELZ07211.1"/>
    </source>
</evidence>
<dbReference type="PATRIC" id="fig|1227490.4.peg.3152"/>
<dbReference type="RefSeq" id="WP_007704664.1">
    <property type="nucleotide sequence ID" value="NZ_AOIQ01000023.1"/>
</dbReference>
<organism evidence="2 3">
    <name type="scientific">Halovivax asiaticus JCM 14624</name>
    <dbReference type="NCBI Taxonomy" id="1227490"/>
    <lineage>
        <taxon>Archaea</taxon>
        <taxon>Methanobacteriati</taxon>
        <taxon>Methanobacteriota</taxon>
        <taxon>Stenosarchaea group</taxon>
        <taxon>Halobacteria</taxon>
        <taxon>Halobacteriales</taxon>
        <taxon>Natrialbaceae</taxon>
        <taxon>Halovivax</taxon>
    </lineage>
</organism>
<evidence type="ECO:0000313" key="3">
    <source>
        <dbReference type="Proteomes" id="UP000011560"/>
    </source>
</evidence>
<comment type="caution">
    <text evidence="2">The sequence shown here is derived from an EMBL/GenBank/DDBJ whole genome shotgun (WGS) entry which is preliminary data.</text>
</comment>
<keyword evidence="3" id="KW-1185">Reference proteome</keyword>
<gene>
    <name evidence="2" type="ORF">C479_15547</name>
</gene>
<name>M0B8G8_9EURY</name>
<dbReference type="AlphaFoldDB" id="M0B8G8"/>
<accession>M0B8G8</accession>
<reference evidence="2 3" key="1">
    <citation type="journal article" date="2014" name="PLoS Genet.">
        <title>Phylogenetically driven sequencing of extremely halophilic archaea reveals strategies for static and dynamic osmo-response.</title>
        <authorList>
            <person name="Becker E.A."/>
            <person name="Seitzer P.M."/>
            <person name="Tritt A."/>
            <person name="Larsen D."/>
            <person name="Krusor M."/>
            <person name="Yao A.I."/>
            <person name="Wu D."/>
            <person name="Madern D."/>
            <person name="Eisen J.A."/>
            <person name="Darling A.E."/>
            <person name="Facciotti M.T."/>
        </authorList>
    </citation>
    <scope>NUCLEOTIDE SEQUENCE [LARGE SCALE GENOMIC DNA]</scope>
    <source>
        <strain evidence="2 3">JCM 14624</strain>
    </source>
</reference>
<dbReference type="OrthoDB" id="269729at2157"/>
<sequence>MIEWEVGGDHLRVVDSDRTELLVSGDLLDVARSDADISRPVDEVLSGTATELRFPHAVVYARSLGTGTQHELDPTGEALSLPAGEYVIDVDTEIKTYVRATGRVRIGRTDDFESVVISFPDRRRVLLGFRSRQEFPIGTITVPESPDALATALSHLSTSLKTASPDRSYPTLRGHPPLLSIGSELEIPDQIRSRRTKTGIEIRVPPAYEWLFVVAPLAYYLQATVETAPIDQPLLRIPDAGIEASFSPFPAFEREVERLLRKVFFLDCLVRNAGPYGTLLTEARLLDVLDLDATELYDASPAERLAAYLRVPYEAIEHRLPEWHLAMYVDPDPELLDVLPFLLDRMSLCYQPRTTELEGTELVERSLDDFYRGPSAGRSEADTPLSDAGMMKTEEDTPQSEADVVKSDTGTARFASGERREFDTARMGSGQTRSGVGEVASVDIVKPELRTGSVHGWLADGVPIDVFKSAPEAYYNRLEYLDEPAERTSICVVLNDPSMEGEHADVADIYRDRSEDLAIDVSVREGCTVSTLTDIFESSTDFVHYIGHCEDDGLRCSDGYFSAASLDRCSVETFFLNACGSYYEGRTLIERGSVAGAVTFRQVLNEHAVKVGSMFAKLLVNGFSIERALALARRRIMMGKDYAVVGDGTHTLTQGEHRTPTTITLESLADGQYHVTLECYATHVTGSYYVPHIDDNEYASLCGNQTDFILDRSTVATFLAESAAPVIYDGDLYWSQRLARRLSTDDRSA</sequence>
<feature type="region of interest" description="Disordered" evidence="1">
    <location>
        <begin position="373"/>
        <end position="401"/>
    </location>
</feature>